<accession>A0A4U5MKC4</accession>
<reference evidence="1 2" key="1">
    <citation type="journal article" date="2015" name="Genome Biol.">
        <title>Comparative genomics of Steinernema reveals deeply conserved gene regulatory networks.</title>
        <authorList>
            <person name="Dillman A.R."/>
            <person name="Macchietto M."/>
            <person name="Porter C.F."/>
            <person name="Rogers A."/>
            <person name="Williams B."/>
            <person name="Antoshechkin I."/>
            <person name="Lee M.M."/>
            <person name="Goodwin Z."/>
            <person name="Lu X."/>
            <person name="Lewis E.E."/>
            <person name="Goodrich-Blair H."/>
            <person name="Stock S.P."/>
            <person name="Adams B.J."/>
            <person name="Sternberg P.W."/>
            <person name="Mortazavi A."/>
        </authorList>
    </citation>
    <scope>NUCLEOTIDE SEQUENCE [LARGE SCALE GENOMIC DNA]</scope>
    <source>
        <strain evidence="1 2">ALL</strain>
    </source>
</reference>
<evidence type="ECO:0000313" key="1">
    <source>
        <dbReference type="EMBL" id="TKR69868.1"/>
    </source>
</evidence>
<organism evidence="1 2">
    <name type="scientific">Steinernema carpocapsae</name>
    <name type="common">Entomopathogenic nematode</name>
    <dbReference type="NCBI Taxonomy" id="34508"/>
    <lineage>
        <taxon>Eukaryota</taxon>
        <taxon>Metazoa</taxon>
        <taxon>Ecdysozoa</taxon>
        <taxon>Nematoda</taxon>
        <taxon>Chromadorea</taxon>
        <taxon>Rhabditida</taxon>
        <taxon>Tylenchina</taxon>
        <taxon>Panagrolaimomorpha</taxon>
        <taxon>Strongyloidoidea</taxon>
        <taxon>Steinernematidae</taxon>
        <taxon>Steinernema</taxon>
    </lineage>
</organism>
<dbReference type="AlphaFoldDB" id="A0A4U5MKC4"/>
<gene>
    <name evidence="1" type="ORF">L596_021963</name>
</gene>
<dbReference type="Proteomes" id="UP000298663">
    <property type="component" value="Unassembled WGS sequence"/>
</dbReference>
<dbReference type="EMBL" id="AZBU02000007">
    <property type="protein sequence ID" value="TKR69868.1"/>
    <property type="molecule type" value="Genomic_DNA"/>
</dbReference>
<protein>
    <submittedName>
        <fullName evidence="1">Uncharacterized protein</fullName>
    </submittedName>
</protein>
<comment type="caution">
    <text evidence="1">The sequence shown here is derived from an EMBL/GenBank/DDBJ whole genome shotgun (WGS) entry which is preliminary data.</text>
</comment>
<evidence type="ECO:0000313" key="2">
    <source>
        <dbReference type="Proteomes" id="UP000298663"/>
    </source>
</evidence>
<name>A0A4U5MKC4_STECR</name>
<proteinExistence type="predicted"/>
<reference evidence="1 2" key="2">
    <citation type="journal article" date="2019" name="G3 (Bethesda)">
        <title>Hybrid Assembly of the Genome of the Entomopathogenic Nematode Steinernema carpocapsae Identifies the X-Chromosome.</title>
        <authorList>
            <person name="Serra L."/>
            <person name="Macchietto M."/>
            <person name="Macias-Munoz A."/>
            <person name="McGill C.J."/>
            <person name="Rodriguez I.M."/>
            <person name="Rodriguez B."/>
            <person name="Murad R."/>
            <person name="Mortazavi A."/>
        </authorList>
    </citation>
    <scope>NUCLEOTIDE SEQUENCE [LARGE SCALE GENOMIC DNA]</scope>
    <source>
        <strain evidence="1 2">ALL</strain>
    </source>
</reference>
<keyword evidence="2" id="KW-1185">Reference proteome</keyword>
<sequence>MIPKEFQHLKPLVPECENGNRASCKALTEIGLTELLKIEFEKMEEAAAVSLKFFDCGTVMFGIAPTAGVSDRTPDLYVTSPQW</sequence>